<evidence type="ECO:0008006" key="2">
    <source>
        <dbReference type="Google" id="ProtNLM"/>
    </source>
</evidence>
<feature type="non-terminal residue" evidence="1">
    <location>
        <position position="574"/>
    </location>
</feature>
<accession>A0A381U9F7</accession>
<name>A0A381U9F7_9ZZZZ</name>
<sequence length="574" mass="66976">MKDRIIILLVIFLLPITAFAKDEPLDLFERILEEQWQRRLDENPVSASYLGDKRANQDWPDISNAAVRERQKKDREVLEKIRSIDPETLPESEQLNYRLFLYNYERAVDSQRFDRHLLPFSQRGGIQLEHETAEGLSFQTKQDYEDWLIRLTKLPALISAHIELAKLGIQKGITAPKVLMERIPKQIRLQITDDSKESPFYKVFEHISDKIDTQDQLDIQKRARAVIQDQVIPAYRILDEFFINEYLPAARKSYGVYDLPNGYQWYEQLTKWHTTTDLSPDEIHQIGLSEVKRIRDEMQTIIESLNWEGTFDEFLTFLRTDPQFYFETEEELLQAYLATSKRIDPLLTRLFDTLPRMPYGIKPIPIESAPDTTTAYYMSPAADGSRAGYYYVNLYRPEVRPKYEIEVLSVHEAVPGHHLQIALAMELESIPNFRRFSGYTAFVEGWGLYSESLGEELDLYQDPYSKFGALTYEMWRAIRLVVDTGMHYKGWSRDEAIDFFKTNAAKTEQDIVNEIDRYLIMPGQALAYKIGQLKILELKNRAIKELGESFDIKVFHNLILGQGALPLSVLEERV</sequence>
<evidence type="ECO:0000313" key="1">
    <source>
        <dbReference type="EMBL" id="SVA24017.1"/>
    </source>
</evidence>
<dbReference type="AlphaFoldDB" id="A0A381U9F7"/>
<protein>
    <recommendedName>
        <fullName evidence="2">DUF885 domain-containing protein</fullName>
    </recommendedName>
</protein>
<dbReference type="Pfam" id="PF05960">
    <property type="entry name" value="DUF885"/>
    <property type="match status" value="1"/>
</dbReference>
<proteinExistence type="predicted"/>
<gene>
    <name evidence="1" type="ORF">METZ01_LOCUS76871</name>
</gene>
<dbReference type="InterPro" id="IPR010281">
    <property type="entry name" value="DUF885"/>
</dbReference>
<organism evidence="1">
    <name type="scientific">marine metagenome</name>
    <dbReference type="NCBI Taxonomy" id="408172"/>
    <lineage>
        <taxon>unclassified sequences</taxon>
        <taxon>metagenomes</taxon>
        <taxon>ecological metagenomes</taxon>
    </lineage>
</organism>
<reference evidence="1" key="1">
    <citation type="submission" date="2018-05" db="EMBL/GenBank/DDBJ databases">
        <authorList>
            <person name="Lanie J.A."/>
            <person name="Ng W.-L."/>
            <person name="Kazmierczak K.M."/>
            <person name="Andrzejewski T.M."/>
            <person name="Davidsen T.M."/>
            <person name="Wayne K.J."/>
            <person name="Tettelin H."/>
            <person name="Glass J.I."/>
            <person name="Rusch D."/>
            <person name="Podicherti R."/>
            <person name="Tsui H.-C.T."/>
            <person name="Winkler M.E."/>
        </authorList>
    </citation>
    <scope>NUCLEOTIDE SEQUENCE</scope>
</reference>
<feature type="non-terminal residue" evidence="1">
    <location>
        <position position="1"/>
    </location>
</feature>
<dbReference type="EMBL" id="UINC01005861">
    <property type="protein sequence ID" value="SVA24017.1"/>
    <property type="molecule type" value="Genomic_DNA"/>
</dbReference>
<dbReference type="PANTHER" id="PTHR33361:SF2">
    <property type="entry name" value="DUF885 DOMAIN-CONTAINING PROTEIN"/>
    <property type="match status" value="1"/>
</dbReference>
<dbReference type="PANTHER" id="PTHR33361">
    <property type="entry name" value="GLR0591 PROTEIN"/>
    <property type="match status" value="1"/>
</dbReference>